<dbReference type="GO" id="GO:0005886">
    <property type="term" value="C:plasma membrane"/>
    <property type="evidence" value="ECO:0007669"/>
    <property type="project" value="UniProtKB-SubCell"/>
</dbReference>
<dbReference type="Pfam" id="PF00015">
    <property type="entry name" value="MCPsignal"/>
    <property type="match status" value="1"/>
</dbReference>
<dbReference type="GO" id="GO:0006935">
    <property type="term" value="P:chemotaxis"/>
    <property type="evidence" value="ECO:0007669"/>
    <property type="project" value="InterPro"/>
</dbReference>
<comment type="similarity">
    <text evidence="4">Belongs to the methyl-accepting chemotaxis (MCP) protein family.</text>
</comment>
<reference evidence="10" key="1">
    <citation type="submission" date="2017-10" db="EMBL/GenBank/DDBJ databases">
        <authorList>
            <person name="Kravchenko I.K."/>
            <person name="Grouzdev D.S."/>
        </authorList>
    </citation>
    <scope>NUCLEOTIDE SEQUENCE [LARGE SCALE GENOMIC DNA]</scope>
    <source>
        <strain evidence="10">B2</strain>
    </source>
</reference>
<comment type="subcellular location">
    <subcellularLocation>
        <location evidence="1">Cell inner membrane</location>
        <topology evidence="1">Multi-pass membrane protein</topology>
    </subcellularLocation>
</comment>
<name>A0A2B8BBS5_9PROT</name>
<keyword evidence="2" id="KW-0472">Membrane</keyword>
<evidence type="ECO:0000313" key="10">
    <source>
        <dbReference type="Proteomes" id="UP000225379"/>
    </source>
</evidence>
<dbReference type="PANTHER" id="PTHR32089:SF112">
    <property type="entry name" value="LYSOZYME-LIKE PROTEIN-RELATED"/>
    <property type="match status" value="1"/>
</dbReference>
<evidence type="ECO:0000256" key="2">
    <source>
        <dbReference type="ARBA" id="ARBA00022519"/>
    </source>
</evidence>
<dbReference type="AlphaFoldDB" id="A0A2B8BBS5"/>
<dbReference type="InterPro" id="IPR000727">
    <property type="entry name" value="T_SNARE_dom"/>
</dbReference>
<dbReference type="InterPro" id="IPR003660">
    <property type="entry name" value="HAMP_dom"/>
</dbReference>
<keyword evidence="10" id="KW-1185">Reference proteome</keyword>
<gene>
    <name evidence="9" type="ORF">CRT60_18760</name>
</gene>
<dbReference type="GO" id="GO:0007165">
    <property type="term" value="P:signal transduction"/>
    <property type="evidence" value="ECO:0007669"/>
    <property type="project" value="UniProtKB-KW"/>
</dbReference>
<dbReference type="PROSITE" id="PS50192">
    <property type="entry name" value="T_SNARE"/>
    <property type="match status" value="1"/>
</dbReference>
<dbReference type="InterPro" id="IPR029151">
    <property type="entry name" value="Sensor-like_sf"/>
</dbReference>
<dbReference type="InterPro" id="IPR004089">
    <property type="entry name" value="MCPsignal_dom"/>
</dbReference>
<dbReference type="InterPro" id="IPR029150">
    <property type="entry name" value="dCache_3"/>
</dbReference>
<dbReference type="SMART" id="SM00283">
    <property type="entry name" value="MA"/>
    <property type="match status" value="1"/>
</dbReference>
<dbReference type="PROSITE" id="PS50111">
    <property type="entry name" value="CHEMOTAXIS_TRANSDUC_2"/>
    <property type="match status" value="1"/>
</dbReference>
<dbReference type="Pfam" id="PF00672">
    <property type="entry name" value="HAMP"/>
    <property type="match status" value="1"/>
</dbReference>
<dbReference type="Proteomes" id="UP000225379">
    <property type="component" value="Unassembled WGS sequence"/>
</dbReference>
<evidence type="ECO:0000259" key="6">
    <source>
        <dbReference type="PROSITE" id="PS50111"/>
    </source>
</evidence>
<dbReference type="SMART" id="SM00304">
    <property type="entry name" value="HAMP"/>
    <property type="match status" value="1"/>
</dbReference>
<evidence type="ECO:0000256" key="3">
    <source>
        <dbReference type="ARBA" id="ARBA00023224"/>
    </source>
</evidence>
<evidence type="ECO:0000256" key="1">
    <source>
        <dbReference type="ARBA" id="ARBA00004429"/>
    </source>
</evidence>
<dbReference type="OrthoDB" id="1776073at2"/>
<evidence type="ECO:0000256" key="4">
    <source>
        <dbReference type="ARBA" id="ARBA00029447"/>
    </source>
</evidence>
<dbReference type="SUPFAM" id="SSF58104">
    <property type="entry name" value="Methyl-accepting chemotaxis protein (MCP) signaling domain"/>
    <property type="match status" value="1"/>
</dbReference>
<dbReference type="PROSITE" id="PS50885">
    <property type="entry name" value="HAMP"/>
    <property type="match status" value="1"/>
</dbReference>
<evidence type="ECO:0000256" key="5">
    <source>
        <dbReference type="PROSITE-ProRule" id="PRU00284"/>
    </source>
</evidence>
<feature type="domain" description="HAMP" evidence="8">
    <location>
        <begin position="305"/>
        <end position="358"/>
    </location>
</feature>
<evidence type="ECO:0000259" key="8">
    <source>
        <dbReference type="PROSITE" id="PS50885"/>
    </source>
</evidence>
<dbReference type="SUPFAM" id="SSF103190">
    <property type="entry name" value="Sensory domain-like"/>
    <property type="match status" value="1"/>
</dbReference>
<evidence type="ECO:0000259" key="7">
    <source>
        <dbReference type="PROSITE" id="PS50192"/>
    </source>
</evidence>
<keyword evidence="2" id="KW-1003">Cell membrane</keyword>
<keyword evidence="3 5" id="KW-0807">Transducer</keyword>
<dbReference type="GO" id="GO:0004888">
    <property type="term" value="F:transmembrane signaling receptor activity"/>
    <property type="evidence" value="ECO:0007669"/>
    <property type="project" value="InterPro"/>
</dbReference>
<evidence type="ECO:0000313" key="9">
    <source>
        <dbReference type="EMBL" id="PGH55361.1"/>
    </source>
</evidence>
<dbReference type="PANTHER" id="PTHR32089">
    <property type="entry name" value="METHYL-ACCEPTING CHEMOTAXIS PROTEIN MCPB"/>
    <property type="match status" value="1"/>
</dbReference>
<feature type="domain" description="T-SNARE coiled-coil homology" evidence="7">
    <location>
        <begin position="551"/>
        <end position="613"/>
    </location>
</feature>
<proteinExistence type="inferred from homology"/>
<dbReference type="InterPro" id="IPR004090">
    <property type="entry name" value="Chemotax_Me-accpt_rcpt"/>
</dbReference>
<dbReference type="EMBL" id="PDKW01000042">
    <property type="protein sequence ID" value="PGH55361.1"/>
    <property type="molecule type" value="Genomic_DNA"/>
</dbReference>
<protein>
    <submittedName>
        <fullName evidence="9">Methyl-accepting chemotaxis protein</fullName>
    </submittedName>
</protein>
<dbReference type="CDD" id="cd06225">
    <property type="entry name" value="HAMP"/>
    <property type="match status" value="1"/>
</dbReference>
<feature type="domain" description="Methyl-accepting transducer" evidence="6">
    <location>
        <begin position="399"/>
        <end position="635"/>
    </location>
</feature>
<organism evidence="9 10">
    <name type="scientific">Azospirillum palustre</name>
    <dbReference type="NCBI Taxonomy" id="2044885"/>
    <lineage>
        <taxon>Bacteria</taxon>
        <taxon>Pseudomonadati</taxon>
        <taxon>Pseudomonadota</taxon>
        <taxon>Alphaproteobacteria</taxon>
        <taxon>Rhodospirillales</taxon>
        <taxon>Azospirillaceae</taxon>
        <taxon>Azospirillum</taxon>
    </lineage>
</organism>
<accession>A0A2B8BBS5</accession>
<dbReference type="Gene3D" id="1.10.287.950">
    <property type="entry name" value="Methyl-accepting chemotaxis protein"/>
    <property type="match status" value="1"/>
</dbReference>
<sequence length="655" mass="69075">MFRGMKIGARLAVALAGSVVLAVGATTLSNLWLSHLLVEHAADNQLKTLQEFLDANVASEARRALTLAQALAGNGEIQAAFAAQDRNRLAGMLVQGFKDLKEQHGITQMQFHTPASVSFLRVHRPEKFGDDLSSFRFTVVEVNKSHKPVFGLENGVEGLGIRGVVPMVSQGAQIGSFEVGLSFGKPFFEAFHKETGAEVAFHTVKDGGFETFASTFREALALGQDRMKDALIRESEVQTYQLGGANYAVRLAPVRDYRGTAIGFYTIAMDRSAFDTEIAEARTSAILIGLAVLAVALGVAWLVNRGIARPIQGMTESMGDLARGNTDIRVSGIGRRDEIGAMADALEVFRHGMIETEALRAEQEVLKQRAQEDRRAAMLDLADRFEERVGRLVGAVSSAATEMEASAGSMSSTAEQTNRQSAAVAAASEQTSANVQTVAAATEELAASITEIGSQASQSQSVAGNAVTDARQTDEAVRKLADSAKRIGQVVDLIQDIASQTNLLALNATIEAARAGEAGKGFAVVASEVKALATQTARATEEIRQQISQMQQDSDGAVDAIKGIGGVIGEISEIAAAIAAAVEEQGTATQEISRNVQQAAVGTQEVSSHIVSVREAANETGAAAAQVLGAAQELSHQAEVLAAEVKGFLDSVRAA</sequence>
<dbReference type="PRINTS" id="PR00260">
    <property type="entry name" value="CHEMTRNSDUCR"/>
</dbReference>
<keyword evidence="2" id="KW-0997">Cell inner membrane</keyword>
<dbReference type="Gene3D" id="6.10.340.10">
    <property type="match status" value="1"/>
</dbReference>
<comment type="caution">
    <text evidence="9">The sequence shown here is derived from an EMBL/GenBank/DDBJ whole genome shotgun (WGS) entry which is preliminary data.</text>
</comment>
<dbReference type="Pfam" id="PF14827">
    <property type="entry name" value="dCache_3"/>
    <property type="match status" value="1"/>
</dbReference>